<dbReference type="AlphaFoldDB" id="A0AAD2CIC6"/>
<organism evidence="8 9">
    <name type="scientific">Cylindrotheca closterium</name>
    <dbReference type="NCBI Taxonomy" id="2856"/>
    <lineage>
        <taxon>Eukaryota</taxon>
        <taxon>Sar</taxon>
        <taxon>Stramenopiles</taxon>
        <taxon>Ochrophyta</taxon>
        <taxon>Bacillariophyta</taxon>
        <taxon>Bacillariophyceae</taxon>
        <taxon>Bacillariophycidae</taxon>
        <taxon>Bacillariales</taxon>
        <taxon>Bacillariaceae</taxon>
        <taxon>Cylindrotheca</taxon>
    </lineage>
</organism>
<name>A0AAD2CIC6_9STRA</name>
<evidence type="ECO:0000256" key="3">
    <source>
        <dbReference type="ARBA" id="ARBA00022723"/>
    </source>
</evidence>
<keyword evidence="5" id="KW-0862">Zinc</keyword>
<accession>A0AAD2CIC6</accession>
<evidence type="ECO:0000259" key="7">
    <source>
        <dbReference type="Pfam" id="PF01435"/>
    </source>
</evidence>
<dbReference type="Pfam" id="PF01435">
    <property type="entry name" value="Peptidase_M48"/>
    <property type="match status" value="1"/>
</dbReference>
<keyword evidence="6" id="KW-0482">Metalloprotease</keyword>
<dbReference type="EMBL" id="CAKOGP040000224">
    <property type="protein sequence ID" value="CAJ1932380.1"/>
    <property type="molecule type" value="Genomic_DNA"/>
</dbReference>
<evidence type="ECO:0000256" key="2">
    <source>
        <dbReference type="ARBA" id="ARBA00022670"/>
    </source>
</evidence>
<keyword evidence="4" id="KW-0378">Hydrolase</keyword>
<protein>
    <recommendedName>
        <fullName evidence="7">Peptidase M48 domain-containing protein</fullName>
    </recommendedName>
</protein>
<dbReference type="GO" id="GO:0051603">
    <property type="term" value="P:proteolysis involved in protein catabolic process"/>
    <property type="evidence" value="ECO:0007669"/>
    <property type="project" value="TreeGrafter"/>
</dbReference>
<proteinExistence type="predicted"/>
<dbReference type="PANTHER" id="PTHR22726">
    <property type="entry name" value="METALLOENDOPEPTIDASE OMA1"/>
    <property type="match status" value="1"/>
</dbReference>
<evidence type="ECO:0000313" key="8">
    <source>
        <dbReference type="EMBL" id="CAJ1932380.1"/>
    </source>
</evidence>
<comment type="cofactor">
    <cofactor evidence="1">
        <name>Zn(2+)</name>
        <dbReference type="ChEBI" id="CHEBI:29105"/>
    </cofactor>
</comment>
<dbReference type="GO" id="GO:0046872">
    <property type="term" value="F:metal ion binding"/>
    <property type="evidence" value="ECO:0007669"/>
    <property type="project" value="UniProtKB-KW"/>
</dbReference>
<comment type="caution">
    <text evidence="8">The sequence shown here is derived from an EMBL/GenBank/DDBJ whole genome shotgun (WGS) entry which is preliminary data.</text>
</comment>
<dbReference type="PANTHER" id="PTHR22726:SF1">
    <property type="entry name" value="METALLOENDOPEPTIDASE OMA1, MITOCHONDRIAL"/>
    <property type="match status" value="1"/>
</dbReference>
<evidence type="ECO:0000256" key="4">
    <source>
        <dbReference type="ARBA" id="ARBA00022801"/>
    </source>
</evidence>
<feature type="domain" description="Peptidase M48" evidence="7">
    <location>
        <begin position="278"/>
        <end position="451"/>
    </location>
</feature>
<gene>
    <name evidence="8" type="ORF">CYCCA115_LOCUS2807</name>
</gene>
<sequence>MSLLHLMTRNRVFIGIVPQSRIEKSLSLSRSFVTSSSRSTIQTRPNSIASRYLLVSNKQIRFSTTSSSAAYGNGRSKAGNFFSRDVSKVGDPSMKAGAKTTGTKSQSAQRWARIAWWVRAARIPVLIGSIYSLGYQQGVLDSVRNPNKIQQTSFEACCVDMGITSGDEIDIIWERRPPPNLSHVGWFHSLMAMEEEEQAPKIKDPRANRVASVGRDIVRSARQYIRQKLDFAVKKKEEELAMLARQENREISQVESYKAMLDDEEIQKWTESYERIEGYTHDGIKNWQFVLLHTDIPNAFVSDMLPQRVFVTTGLFDHFVKTDDELAMILGHELSHLVLGHGKERLLVDFMLRGLEIAILMLDPTEGLLSLGIAGFLASSREALTANTSRETENEADALGCTFAAMACYDTESGSQVFKRMHEFDVKNGHEKRDLMSSHPASKERYEFVKNMSEEVNPSTYSVCGILEKKLRGRALSLIPGISR</sequence>
<dbReference type="GO" id="GO:0016020">
    <property type="term" value="C:membrane"/>
    <property type="evidence" value="ECO:0007669"/>
    <property type="project" value="TreeGrafter"/>
</dbReference>
<evidence type="ECO:0000256" key="6">
    <source>
        <dbReference type="ARBA" id="ARBA00023049"/>
    </source>
</evidence>
<evidence type="ECO:0000313" key="9">
    <source>
        <dbReference type="Proteomes" id="UP001295423"/>
    </source>
</evidence>
<dbReference type="CDD" id="cd07331">
    <property type="entry name" value="M48C_Oma1_like"/>
    <property type="match status" value="1"/>
</dbReference>
<keyword evidence="9" id="KW-1185">Reference proteome</keyword>
<dbReference type="GO" id="GO:0004222">
    <property type="term" value="F:metalloendopeptidase activity"/>
    <property type="evidence" value="ECO:0007669"/>
    <property type="project" value="InterPro"/>
</dbReference>
<dbReference type="Proteomes" id="UP001295423">
    <property type="component" value="Unassembled WGS sequence"/>
</dbReference>
<dbReference type="InterPro" id="IPR001915">
    <property type="entry name" value="Peptidase_M48"/>
</dbReference>
<keyword evidence="2" id="KW-0645">Protease</keyword>
<reference evidence="8" key="1">
    <citation type="submission" date="2023-08" db="EMBL/GenBank/DDBJ databases">
        <authorList>
            <person name="Audoor S."/>
            <person name="Bilcke G."/>
        </authorList>
    </citation>
    <scope>NUCLEOTIDE SEQUENCE</scope>
</reference>
<evidence type="ECO:0000256" key="1">
    <source>
        <dbReference type="ARBA" id="ARBA00001947"/>
    </source>
</evidence>
<dbReference type="InterPro" id="IPR051156">
    <property type="entry name" value="Mito/Outer_Membr_Metalloprot"/>
</dbReference>
<dbReference type="Gene3D" id="3.30.2010.10">
    <property type="entry name" value="Metalloproteases ('zincins'), catalytic domain"/>
    <property type="match status" value="1"/>
</dbReference>
<keyword evidence="3" id="KW-0479">Metal-binding</keyword>
<evidence type="ECO:0000256" key="5">
    <source>
        <dbReference type="ARBA" id="ARBA00022833"/>
    </source>
</evidence>